<proteinExistence type="inferred from homology"/>
<comment type="similarity">
    <text evidence="1">Belongs to the ABC transporter superfamily.</text>
</comment>
<sequence length="431" mass="46659">MSSELSTTHSRDPVIRVTNAGKTYRMYRQPADRLWQYLWPGRKPWFQDFVALEGVNLELRRGEVLGIVGVNGAGKSTLLQLVTGTIRPSHGEIETHGRVAAILELGSGFNPEFSGRENIYLNAATLGLSRAEIESRIDSIIEFAGIGLHIDQPVKTYSSGMVVRLAFSIATSVDADILIIDEALSVGDGAFRRRSFDRIMQIKQSGTTILFCSHVVFHVEAFCDRALWLHRGKVQKLGGVSEVLRPYEEFIDAYENDVNALPFGQNSAAGLADDSSPAMAAPPLGDARILSVRVWLDGQLGDELHGHSQASCLEVEVAFASDPKIPAPTAALVFSSENGKILGSSISHTQGLVFERAASGEGIARITVNRIPLNKGRYRVGVYLFCENGLHGYAMADPVAHIQLSHPGVEQGVLLLPGTWANGTDTAKTAA</sequence>
<dbReference type="EMBL" id="JACYFT010000001">
    <property type="protein sequence ID" value="MBD8049718.1"/>
    <property type="molecule type" value="Genomic_DNA"/>
</dbReference>
<dbReference type="GO" id="GO:0140359">
    <property type="term" value="F:ABC-type transporter activity"/>
    <property type="evidence" value="ECO:0007669"/>
    <property type="project" value="InterPro"/>
</dbReference>
<evidence type="ECO:0000259" key="6">
    <source>
        <dbReference type="PROSITE" id="PS50893"/>
    </source>
</evidence>
<evidence type="ECO:0000256" key="5">
    <source>
        <dbReference type="ARBA" id="ARBA00022840"/>
    </source>
</evidence>
<evidence type="ECO:0000313" key="8">
    <source>
        <dbReference type="Proteomes" id="UP000647424"/>
    </source>
</evidence>
<comment type="caution">
    <text evidence="7">The sequence shown here is derived from an EMBL/GenBank/DDBJ whole genome shotgun (WGS) entry which is preliminary data.</text>
</comment>
<dbReference type="CDD" id="cd10147">
    <property type="entry name" value="Wzt_C-like"/>
    <property type="match status" value="1"/>
</dbReference>
<dbReference type="PROSITE" id="PS50893">
    <property type="entry name" value="ABC_TRANSPORTER_2"/>
    <property type="match status" value="1"/>
</dbReference>
<keyword evidence="2" id="KW-0813">Transport</keyword>
<dbReference type="InterPro" id="IPR029439">
    <property type="entry name" value="Wzt_C"/>
</dbReference>
<keyword evidence="5 7" id="KW-0067">ATP-binding</keyword>
<dbReference type="RefSeq" id="WP_191818167.1">
    <property type="nucleotide sequence ID" value="NZ_JACYFT010000001.1"/>
</dbReference>
<dbReference type="GO" id="GO:0016020">
    <property type="term" value="C:membrane"/>
    <property type="evidence" value="ECO:0007669"/>
    <property type="project" value="InterPro"/>
</dbReference>
<keyword evidence="3" id="KW-1003">Cell membrane</keyword>
<dbReference type="InterPro" id="IPR003439">
    <property type="entry name" value="ABC_transporter-like_ATP-bd"/>
</dbReference>
<dbReference type="Gene3D" id="3.40.50.300">
    <property type="entry name" value="P-loop containing nucleotide triphosphate hydrolases"/>
    <property type="match status" value="1"/>
</dbReference>
<evidence type="ECO:0000313" key="7">
    <source>
        <dbReference type="EMBL" id="MBD8049718.1"/>
    </source>
</evidence>
<name>A0A927IKK1_9BURK</name>
<dbReference type="InterPro" id="IPR050683">
    <property type="entry name" value="Bact_Polysacc_Export_ATP-bd"/>
</dbReference>
<evidence type="ECO:0000256" key="3">
    <source>
        <dbReference type="ARBA" id="ARBA00022475"/>
    </source>
</evidence>
<dbReference type="PANTHER" id="PTHR46743">
    <property type="entry name" value="TEICHOIC ACIDS EXPORT ATP-BINDING PROTEIN TAGH"/>
    <property type="match status" value="1"/>
</dbReference>
<feature type="domain" description="ABC transporter" evidence="6">
    <location>
        <begin position="15"/>
        <end position="256"/>
    </location>
</feature>
<dbReference type="SUPFAM" id="SSF52540">
    <property type="entry name" value="P-loop containing nucleoside triphosphate hydrolases"/>
    <property type="match status" value="1"/>
</dbReference>
<dbReference type="Proteomes" id="UP000647424">
    <property type="component" value="Unassembled WGS sequence"/>
</dbReference>
<keyword evidence="3" id="KW-0472">Membrane</keyword>
<dbReference type="GO" id="GO:0005524">
    <property type="term" value="F:ATP binding"/>
    <property type="evidence" value="ECO:0007669"/>
    <property type="project" value="UniProtKB-KW"/>
</dbReference>
<evidence type="ECO:0000256" key="2">
    <source>
        <dbReference type="ARBA" id="ARBA00022448"/>
    </source>
</evidence>
<dbReference type="InterPro" id="IPR003593">
    <property type="entry name" value="AAA+_ATPase"/>
</dbReference>
<dbReference type="SMART" id="SM00382">
    <property type="entry name" value="AAA"/>
    <property type="match status" value="1"/>
</dbReference>
<protein>
    <submittedName>
        <fullName evidence="7">ABC transporter ATP-binding protein</fullName>
    </submittedName>
</protein>
<gene>
    <name evidence="7" type="ORF">IC609_04110</name>
</gene>
<dbReference type="InterPro" id="IPR027417">
    <property type="entry name" value="P-loop_NTPase"/>
</dbReference>
<evidence type="ECO:0000256" key="1">
    <source>
        <dbReference type="ARBA" id="ARBA00005417"/>
    </source>
</evidence>
<dbReference type="GO" id="GO:0016887">
    <property type="term" value="F:ATP hydrolysis activity"/>
    <property type="evidence" value="ECO:0007669"/>
    <property type="project" value="InterPro"/>
</dbReference>
<dbReference type="CDD" id="cd03220">
    <property type="entry name" value="ABC_KpsT_Wzt"/>
    <property type="match status" value="1"/>
</dbReference>
<accession>A0A927IKK1</accession>
<keyword evidence="8" id="KW-1185">Reference proteome</keyword>
<dbReference type="AlphaFoldDB" id="A0A927IKK1"/>
<organism evidence="7 8">
    <name type="scientific">Limnohabitans radicicola</name>
    <dbReference type="NCBI Taxonomy" id="2771427"/>
    <lineage>
        <taxon>Bacteria</taxon>
        <taxon>Pseudomonadati</taxon>
        <taxon>Pseudomonadota</taxon>
        <taxon>Betaproteobacteria</taxon>
        <taxon>Burkholderiales</taxon>
        <taxon>Comamonadaceae</taxon>
        <taxon>Limnohabitans</taxon>
    </lineage>
</organism>
<dbReference type="PANTHER" id="PTHR46743:SF2">
    <property type="entry name" value="TEICHOIC ACIDS EXPORT ATP-BINDING PROTEIN TAGH"/>
    <property type="match status" value="1"/>
</dbReference>
<reference evidence="7" key="1">
    <citation type="submission" date="2020-09" db="EMBL/GenBank/DDBJ databases">
        <title>Genome seq and assembly of Limnohabitants sp.</title>
        <authorList>
            <person name="Chhetri G."/>
        </authorList>
    </citation>
    <scope>NUCLEOTIDE SEQUENCE</scope>
    <source>
        <strain evidence="7">JUR4</strain>
    </source>
</reference>
<keyword evidence="4" id="KW-0547">Nucleotide-binding</keyword>
<evidence type="ECO:0000256" key="4">
    <source>
        <dbReference type="ARBA" id="ARBA00022741"/>
    </source>
</evidence>
<dbReference type="InterPro" id="IPR015860">
    <property type="entry name" value="ABC_transpr_TagH-like"/>
</dbReference>
<dbReference type="Pfam" id="PF00005">
    <property type="entry name" value="ABC_tran"/>
    <property type="match status" value="1"/>
</dbReference>